<dbReference type="AlphaFoldDB" id="A0A8C3HUE0"/>
<evidence type="ECO:0008006" key="3">
    <source>
        <dbReference type="Google" id="ProtNLM"/>
    </source>
</evidence>
<dbReference type="SUPFAM" id="SSF52266">
    <property type="entry name" value="SGNH hydrolase"/>
    <property type="match status" value="1"/>
</dbReference>
<proteinExistence type="predicted"/>
<dbReference type="PANTHER" id="PTHR30383">
    <property type="entry name" value="THIOESTERASE 1/PROTEASE 1/LYSOPHOSPHOLIPASE L1"/>
    <property type="match status" value="1"/>
</dbReference>
<dbReference type="GO" id="GO:0004622">
    <property type="term" value="F:phosphatidylcholine lysophospholipase activity"/>
    <property type="evidence" value="ECO:0007669"/>
    <property type="project" value="TreeGrafter"/>
</dbReference>
<evidence type="ECO:0000313" key="1">
    <source>
        <dbReference type="Ensembl" id="ENSCPBP00000023672.1"/>
    </source>
</evidence>
<dbReference type="Proteomes" id="UP000694380">
    <property type="component" value="Unplaced"/>
</dbReference>
<evidence type="ECO:0000313" key="2">
    <source>
        <dbReference type="Proteomes" id="UP000694380"/>
    </source>
</evidence>
<sequence>MFVCLPQDRSDFVCTKCKLVSILEEKVRGLEKQVSTLRCIRENEDFLRLRAQRSEESEQAAQWGQRDGEEIWQHVTSRRRKRSVHVPAMQRRVSNRLHVLSTGTNAESGLDDTSEGREQEIPPIGRHEMRCPRDGGSTATAPKRRRRMVVVGDSLLRGTESSICHPNRENREVCCLPGARIHNVTERLLRLIKPLDRYPFLLLHVGTNDTAKNDLERITADYVALGRRIKEFEAQVVFSSILPVEGKGLGRDHRIVEVNKWLRRWCQREGFGFFDHGMVFLRRRNARQ</sequence>
<dbReference type="GeneTree" id="ENSGT01150000287202"/>
<keyword evidence="2" id="KW-1185">Reference proteome</keyword>
<dbReference type="Gene3D" id="3.40.50.12690">
    <property type="match status" value="1"/>
</dbReference>
<protein>
    <recommendedName>
        <fullName evidence="3">SGNH hydrolase-type esterase domain-containing protein</fullName>
    </recommendedName>
</protein>
<dbReference type="PANTHER" id="PTHR30383:SF5">
    <property type="entry name" value="SGNH HYDROLASE-TYPE ESTERASE DOMAIN-CONTAINING PROTEIN"/>
    <property type="match status" value="1"/>
</dbReference>
<reference evidence="1" key="2">
    <citation type="submission" date="2025-09" db="UniProtKB">
        <authorList>
            <consortium name="Ensembl"/>
        </authorList>
    </citation>
    <scope>IDENTIFICATION</scope>
</reference>
<organism evidence="1 2">
    <name type="scientific">Chrysemys picta bellii</name>
    <name type="common">Western painted turtle</name>
    <name type="synonym">Emys bellii</name>
    <dbReference type="NCBI Taxonomy" id="8478"/>
    <lineage>
        <taxon>Eukaryota</taxon>
        <taxon>Metazoa</taxon>
        <taxon>Chordata</taxon>
        <taxon>Craniata</taxon>
        <taxon>Vertebrata</taxon>
        <taxon>Euteleostomi</taxon>
        <taxon>Archelosauria</taxon>
        <taxon>Testudinata</taxon>
        <taxon>Testudines</taxon>
        <taxon>Cryptodira</taxon>
        <taxon>Durocryptodira</taxon>
        <taxon>Testudinoidea</taxon>
        <taxon>Emydidae</taxon>
        <taxon>Chrysemys</taxon>
    </lineage>
</organism>
<dbReference type="Ensembl" id="ENSCPBT00000027875.1">
    <property type="protein sequence ID" value="ENSCPBP00000023672.1"/>
    <property type="gene ID" value="ENSCPBG00000016900.1"/>
</dbReference>
<reference evidence="1" key="1">
    <citation type="submission" date="2025-08" db="UniProtKB">
        <authorList>
            <consortium name="Ensembl"/>
        </authorList>
    </citation>
    <scope>IDENTIFICATION</scope>
</reference>
<dbReference type="InterPro" id="IPR051532">
    <property type="entry name" value="Ester_Hydrolysis_Enzymes"/>
</dbReference>
<dbReference type="Gene3D" id="3.40.50.12700">
    <property type="match status" value="1"/>
</dbReference>
<name>A0A8C3HUE0_CHRPI</name>
<accession>A0A8C3HUE0</accession>
<dbReference type="OMA" id="TCFLANG"/>